<dbReference type="InterPro" id="IPR053168">
    <property type="entry name" value="Glutamic_endopeptidase"/>
</dbReference>
<dbReference type="EMBL" id="JAMYWD010000008">
    <property type="protein sequence ID" value="KAJ4963618.1"/>
    <property type="molecule type" value="Genomic_DNA"/>
</dbReference>
<keyword evidence="3" id="KW-1185">Reference proteome</keyword>
<evidence type="ECO:0000313" key="3">
    <source>
        <dbReference type="Proteomes" id="UP001141806"/>
    </source>
</evidence>
<dbReference type="Pfam" id="PF03080">
    <property type="entry name" value="Neprosin"/>
    <property type="match status" value="1"/>
</dbReference>
<sequence>MQFGYDYVLGYWPSFIFSYFVDSASMVEWGGKVVNSELDGEHTSTQMGGSHFPKEGFGKACYFRMFRLLEAVWPLYGKLKVEDEVFWTGDFNHCNFSGRFRL</sequence>
<proteinExistence type="predicted"/>
<evidence type="ECO:0000313" key="2">
    <source>
        <dbReference type="EMBL" id="KAJ4963618.1"/>
    </source>
</evidence>
<dbReference type="OrthoDB" id="1858978at2759"/>
<dbReference type="Proteomes" id="UP001141806">
    <property type="component" value="Unassembled WGS sequence"/>
</dbReference>
<gene>
    <name evidence="2" type="ORF">NE237_023557</name>
</gene>
<evidence type="ECO:0000259" key="1">
    <source>
        <dbReference type="PROSITE" id="PS52045"/>
    </source>
</evidence>
<feature type="domain" description="Neprosin PEP catalytic" evidence="1">
    <location>
        <begin position="1"/>
        <end position="102"/>
    </location>
</feature>
<reference evidence="2" key="1">
    <citation type="journal article" date="2023" name="Plant J.">
        <title>The genome of the king protea, Protea cynaroides.</title>
        <authorList>
            <person name="Chang J."/>
            <person name="Duong T.A."/>
            <person name="Schoeman C."/>
            <person name="Ma X."/>
            <person name="Roodt D."/>
            <person name="Barker N."/>
            <person name="Li Z."/>
            <person name="Van de Peer Y."/>
            <person name="Mizrachi E."/>
        </authorList>
    </citation>
    <scope>NUCLEOTIDE SEQUENCE</scope>
    <source>
        <tissue evidence="2">Young leaves</tissue>
    </source>
</reference>
<dbReference type="InterPro" id="IPR004314">
    <property type="entry name" value="Neprosin"/>
</dbReference>
<dbReference type="PANTHER" id="PTHR31589">
    <property type="entry name" value="PROTEIN, PUTATIVE (DUF239)-RELATED-RELATED"/>
    <property type="match status" value="1"/>
</dbReference>
<dbReference type="PROSITE" id="PS52045">
    <property type="entry name" value="NEPROSIN_PEP_CD"/>
    <property type="match status" value="1"/>
</dbReference>
<accession>A0A9Q0K6P5</accession>
<dbReference type="AlphaFoldDB" id="A0A9Q0K6P5"/>
<comment type="caution">
    <text evidence="2">The sequence shown here is derived from an EMBL/GenBank/DDBJ whole genome shotgun (WGS) entry which is preliminary data.</text>
</comment>
<dbReference type="PANTHER" id="PTHR31589:SF24">
    <property type="entry name" value="OS07G0205500 PROTEIN"/>
    <property type="match status" value="1"/>
</dbReference>
<name>A0A9Q0K6P5_9MAGN</name>
<organism evidence="2 3">
    <name type="scientific">Protea cynaroides</name>
    <dbReference type="NCBI Taxonomy" id="273540"/>
    <lineage>
        <taxon>Eukaryota</taxon>
        <taxon>Viridiplantae</taxon>
        <taxon>Streptophyta</taxon>
        <taxon>Embryophyta</taxon>
        <taxon>Tracheophyta</taxon>
        <taxon>Spermatophyta</taxon>
        <taxon>Magnoliopsida</taxon>
        <taxon>Proteales</taxon>
        <taxon>Proteaceae</taxon>
        <taxon>Protea</taxon>
    </lineage>
</organism>
<protein>
    <recommendedName>
        <fullName evidence="1">Neprosin PEP catalytic domain-containing protein</fullName>
    </recommendedName>
</protein>